<dbReference type="EMBL" id="SNYJ01000016">
    <property type="protein sequence ID" value="TDQ36787.1"/>
    <property type="molecule type" value="Genomic_DNA"/>
</dbReference>
<keyword evidence="6" id="KW-0326">Glycosidase</keyword>
<evidence type="ECO:0000256" key="4">
    <source>
        <dbReference type="ARBA" id="ARBA00022729"/>
    </source>
</evidence>
<dbReference type="EC" id="3.2.1.51" evidence="3"/>
<organism evidence="9 10">
    <name type="scientific">Aureibacillus halotolerans</name>
    <dbReference type="NCBI Taxonomy" id="1508390"/>
    <lineage>
        <taxon>Bacteria</taxon>
        <taxon>Bacillati</taxon>
        <taxon>Bacillota</taxon>
        <taxon>Bacilli</taxon>
        <taxon>Bacillales</taxon>
        <taxon>Bacillaceae</taxon>
        <taxon>Aureibacillus</taxon>
    </lineage>
</organism>
<dbReference type="InterPro" id="IPR057739">
    <property type="entry name" value="Glyco_hydro_29_N"/>
</dbReference>
<dbReference type="GO" id="GO:0016139">
    <property type="term" value="P:glycoside catabolic process"/>
    <property type="evidence" value="ECO:0007669"/>
    <property type="project" value="TreeGrafter"/>
</dbReference>
<dbReference type="RefSeq" id="WP_133581573.1">
    <property type="nucleotide sequence ID" value="NZ_SNYJ01000016.1"/>
</dbReference>
<evidence type="ECO:0000256" key="5">
    <source>
        <dbReference type="ARBA" id="ARBA00022801"/>
    </source>
</evidence>
<dbReference type="GO" id="GO:0004560">
    <property type="term" value="F:alpha-L-fucosidase activity"/>
    <property type="evidence" value="ECO:0007669"/>
    <property type="project" value="InterPro"/>
</dbReference>
<dbReference type="PIRSF" id="PIRSF001092">
    <property type="entry name" value="Alpha-L-fucosidase"/>
    <property type="match status" value="1"/>
</dbReference>
<dbReference type="OrthoDB" id="107551at2"/>
<dbReference type="InterPro" id="IPR017853">
    <property type="entry name" value="GH"/>
</dbReference>
<dbReference type="Gene3D" id="3.20.20.80">
    <property type="entry name" value="Glycosidases"/>
    <property type="match status" value="1"/>
</dbReference>
<evidence type="ECO:0000256" key="1">
    <source>
        <dbReference type="ARBA" id="ARBA00004071"/>
    </source>
</evidence>
<evidence type="ECO:0000313" key="9">
    <source>
        <dbReference type="EMBL" id="TDQ36787.1"/>
    </source>
</evidence>
<keyword evidence="5" id="KW-0378">Hydrolase</keyword>
<dbReference type="InterPro" id="IPR000933">
    <property type="entry name" value="Glyco_hydro_29"/>
</dbReference>
<comment type="function">
    <text evidence="1">Alpha-L-fucosidase is responsible for hydrolyzing the alpha-1,6-linked fucose joined to the reducing-end N-acetylglucosamine of the carbohydrate moieties of glycoproteins.</text>
</comment>
<keyword evidence="10" id="KW-1185">Reference proteome</keyword>
<dbReference type="SMART" id="SM00812">
    <property type="entry name" value="Alpha_L_fucos"/>
    <property type="match status" value="1"/>
</dbReference>
<dbReference type="Pfam" id="PF01120">
    <property type="entry name" value="Alpha_L_fucos"/>
    <property type="match status" value="1"/>
</dbReference>
<dbReference type="InterPro" id="IPR016286">
    <property type="entry name" value="FUC_metazoa-typ"/>
</dbReference>
<proteinExistence type="inferred from homology"/>
<dbReference type="PANTHER" id="PTHR10030:SF37">
    <property type="entry name" value="ALPHA-L-FUCOSIDASE-RELATED"/>
    <property type="match status" value="1"/>
</dbReference>
<dbReference type="PRINTS" id="PR00741">
    <property type="entry name" value="GLHYDRLASE29"/>
</dbReference>
<evidence type="ECO:0000256" key="3">
    <source>
        <dbReference type="ARBA" id="ARBA00012662"/>
    </source>
</evidence>
<accession>A0A4V3D4Q2</accession>
<evidence type="ECO:0000256" key="2">
    <source>
        <dbReference type="ARBA" id="ARBA00007951"/>
    </source>
</evidence>
<comment type="similarity">
    <text evidence="2">Belongs to the glycosyl hydrolase 29 family.</text>
</comment>
<reference evidence="9 10" key="1">
    <citation type="submission" date="2019-03" db="EMBL/GenBank/DDBJ databases">
        <title>Genomic Encyclopedia of Type Strains, Phase IV (KMG-IV): sequencing the most valuable type-strain genomes for metagenomic binning, comparative biology and taxonomic classification.</title>
        <authorList>
            <person name="Goeker M."/>
        </authorList>
    </citation>
    <scope>NUCLEOTIDE SEQUENCE [LARGE SCALE GENOMIC DNA]</scope>
    <source>
        <strain evidence="9 10">DSM 28697</strain>
    </source>
</reference>
<dbReference type="AlphaFoldDB" id="A0A4V3D4Q2"/>
<dbReference type="PANTHER" id="PTHR10030">
    <property type="entry name" value="ALPHA-L-FUCOSIDASE"/>
    <property type="match status" value="1"/>
</dbReference>
<evidence type="ECO:0000259" key="8">
    <source>
        <dbReference type="Pfam" id="PF01120"/>
    </source>
</evidence>
<evidence type="ECO:0000256" key="6">
    <source>
        <dbReference type="ARBA" id="ARBA00023295"/>
    </source>
</evidence>
<sequence length="377" mass="43108">MHYFNPDLYDAKKWAKEAKAAGINYAVITTKHHEGFAMWDSALTSFKVTNSPIGRDLLAEFVDAFREEGIKIGFYYSLIDWHHPDFTLDGLHPLRDDMEAREKWKGDMASYRTFMHGQVKELLTNYGHIDYMWFDFSYPERFESWAPGKDKNDWASEELEELVLSLQPHILLNNRIDLDRGVVTPEQYQPQHAMTKDGEAVIWEACQTLTGSWGYHRDNLDWKTPDMLVKMLIDTVSKGGNLLLNVGPNGRGEFEAKASKTLADIGEWMRLHERSIVGAGESAIEAPEHCCVTQKGQVLYIHLFSWPMKHVHVKGLEGQVAYAQFLNDASEVHFMEHEPGKVRSHIHAEVTPGSVTFELPIQKPDVLVPVIEVFLKP</sequence>
<dbReference type="Proteomes" id="UP000295632">
    <property type="component" value="Unassembled WGS sequence"/>
</dbReference>
<gene>
    <name evidence="9" type="ORF">EV213_11687</name>
</gene>
<dbReference type="GO" id="GO:0005764">
    <property type="term" value="C:lysosome"/>
    <property type="evidence" value="ECO:0007669"/>
    <property type="project" value="TreeGrafter"/>
</dbReference>
<comment type="caution">
    <text evidence="9">The sequence shown here is derived from an EMBL/GenBank/DDBJ whole genome shotgun (WGS) entry which is preliminary data.</text>
</comment>
<name>A0A4V3D4Q2_9BACI</name>
<evidence type="ECO:0000313" key="10">
    <source>
        <dbReference type="Proteomes" id="UP000295632"/>
    </source>
</evidence>
<dbReference type="SUPFAM" id="SSF51445">
    <property type="entry name" value="(Trans)glycosidases"/>
    <property type="match status" value="1"/>
</dbReference>
<feature type="domain" description="Glycoside hydrolase family 29 N-terminal" evidence="8">
    <location>
        <begin position="3"/>
        <end position="272"/>
    </location>
</feature>
<dbReference type="GO" id="GO:0006004">
    <property type="term" value="P:fucose metabolic process"/>
    <property type="evidence" value="ECO:0007669"/>
    <property type="project" value="InterPro"/>
</dbReference>
<protein>
    <recommendedName>
        <fullName evidence="3">alpha-L-fucosidase</fullName>
        <ecNumber evidence="3">3.2.1.51</ecNumber>
    </recommendedName>
</protein>
<keyword evidence="4" id="KW-0732">Signal</keyword>
<evidence type="ECO:0000256" key="7">
    <source>
        <dbReference type="PIRSR" id="PIRSR001092-1"/>
    </source>
</evidence>
<feature type="site" description="May be important for catalysis" evidence="7">
    <location>
        <position position="206"/>
    </location>
</feature>